<accession>A0AAD5U9G1</accession>
<comment type="caution">
    <text evidence="2">The sequence shown here is derived from an EMBL/GenBank/DDBJ whole genome shotgun (WGS) entry which is preliminary data.</text>
</comment>
<keyword evidence="3" id="KW-1185">Reference proteome</keyword>
<dbReference type="Proteomes" id="UP001210925">
    <property type="component" value="Unassembled WGS sequence"/>
</dbReference>
<feature type="region of interest" description="Disordered" evidence="1">
    <location>
        <begin position="195"/>
        <end position="240"/>
    </location>
</feature>
<reference evidence="2" key="1">
    <citation type="submission" date="2020-05" db="EMBL/GenBank/DDBJ databases">
        <title>Phylogenomic resolution of chytrid fungi.</title>
        <authorList>
            <person name="Stajich J.E."/>
            <person name="Amses K."/>
            <person name="Simmons R."/>
            <person name="Seto K."/>
            <person name="Myers J."/>
            <person name="Bonds A."/>
            <person name="Quandt C.A."/>
            <person name="Barry K."/>
            <person name="Liu P."/>
            <person name="Grigoriev I."/>
            <person name="Longcore J.E."/>
            <person name="James T.Y."/>
        </authorList>
    </citation>
    <scope>NUCLEOTIDE SEQUENCE</scope>
    <source>
        <strain evidence="2">PLAUS21</strain>
    </source>
</reference>
<dbReference type="EMBL" id="JADGKB010000187">
    <property type="protein sequence ID" value="KAJ3251325.1"/>
    <property type="molecule type" value="Genomic_DNA"/>
</dbReference>
<feature type="region of interest" description="Disordered" evidence="1">
    <location>
        <begin position="262"/>
        <end position="281"/>
    </location>
</feature>
<feature type="compositionally biased region" description="Polar residues" evidence="1">
    <location>
        <begin position="62"/>
        <end position="72"/>
    </location>
</feature>
<feature type="region of interest" description="Disordered" evidence="1">
    <location>
        <begin position="62"/>
        <end position="101"/>
    </location>
</feature>
<gene>
    <name evidence="2" type="ORF">HK103_002450</name>
</gene>
<proteinExistence type="predicted"/>
<protein>
    <submittedName>
        <fullName evidence="2">Uncharacterized protein</fullName>
    </submittedName>
</protein>
<dbReference type="AlphaFoldDB" id="A0AAD5U9G1"/>
<evidence type="ECO:0000313" key="3">
    <source>
        <dbReference type="Proteomes" id="UP001210925"/>
    </source>
</evidence>
<evidence type="ECO:0000313" key="2">
    <source>
        <dbReference type="EMBL" id="KAJ3251325.1"/>
    </source>
</evidence>
<sequence>MTSNSSILRNVNANELLVRFTSFKKGIFSPEEISYCNELMTGKLTEKTVQAVNAIMNQTAGMESNQEKSGQPVNPAPSLKRPLFSYPSTLTSKPSRPTQIRKNVKVKITKKPFQYLSYVKKPAPVIDLHQRVDIKRQKLDKSPKVEQIEKEPAKPQSAAGRIILDSLAPIDLLFGNVEPLPNPYLAKIPEISPSKKPKEYSGVGTSSRGTLPAKSPIKSVSNSPNRSIPATPGKTVLVQPTVPPKSKAAEILKFIVGDDEKEASRPSNDLFNFGKKPDIQVPEKPIQSAPVALPKEESKIAKKIEIPQHTFKLKDSSKKDLEMNPASESVFTC</sequence>
<feature type="compositionally biased region" description="Polar residues" evidence="1">
    <location>
        <begin position="218"/>
        <end position="228"/>
    </location>
</feature>
<organism evidence="2 3">
    <name type="scientific">Boothiomyces macroporosus</name>
    <dbReference type="NCBI Taxonomy" id="261099"/>
    <lineage>
        <taxon>Eukaryota</taxon>
        <taxon>Fungi</taxon>
        <taxon>Fungi incertae sedis</taxon>
        <taxon>Chytridiomycota</taxon>
        <taxon>Chytridiomycota incertae sedis</taxon>
        <taxon>Chytridiomycetes</taxon>
        <taxon>Rhizophydiales</taxon>
        <taxon>Terramycetaceae</taxon>
        <taxon>Boothiomyces</taxon>
    </lineage>
</organism>
<feature type="compositionally biased region" description="Polar residues" evidence="1">
    <location>
        <begin position="86"/>
        <end position="101"/>
    </location>
</feature>
<evidence type="ECO:0000256" key="1">
    <source>
        <dbReference type="SAM" id="MobiDB-lite"/>
    </source>
</evidence>
<name>A0AAD5U9G1_9FUNG</name>